<accession>A0ABX8SIV2</accession>
<evidence type="ECO:0000313" key="4">
    <source>
        <dbReference type="Proteomes" id="UP000824504"/>
    </source>
</evidence>
<keyword evidence="2" id="KW-0732">Signal</keyword>
<evidence type="ECO:0008006" key="5">
    <source>
        <dbReference type="Google" id="ProtNLM"/>
    </source>
</evidence>
<gene>
    <name evidence="3" type="ORF">KDB89_13940</name>
</gene>
<sequence>MRRHAPTIPARTIGLALSLTAVVALSGCSTATTGDSSASSSASSAVTPSAAASSESASLPTASTSSSAVGTEEAAPAGYRYVEAPMLGLTLAIPEDMSILASGSALTTMTDEELQSEAEAEGKTLEEFHERWDNVDLVAYADDVSDGVISVELTLAPTLTELPVGDTLVTAATKSGLEDASTFEIDTLFGTGVGYQATNPADGDAAAWVMSGVYMQHTDGTVFSLTLYTSDEDAMAETMPVVLDSMATVG</sequence>
<protein>
    <recommendedName>
        <fullName evidence="5">Lipoprotein LpqN</fullName>
    </recommendedName>
</protein>
<dbReference type="PROSITE" id="PS51257">
    <property type="entry name" value="PROKAR_LIPOPROTEIN"/>
    <property type="match status" value="1"/>
</dbReference>
<evidence type="ECO:0000256" key="1">
    <source>
        <dbReference type="SAM" id="MobiDB-lite"/>
    </source>
</evidence>
<name>A0ABX8SIV2_9ACTN</name>
<dbReference type="Proteomes" id="UP000824504">
    <property type="component" value="Chromosome"/>
</dbReference>
<proteinExistence type="predicted"/>
<feature type="signal peptide" evidence="2">
    <location>
        <begin position="1"/>
        <end position="31"/>
    </location>
</feature>
<feature type="region of interest" description="Disordered" evidence="1">
    <location>
        <begin position="50"/>
        <end position="70"/>
    </location>
</feature>
<organism evidence="3 4">
    <name type="scientific">Tessaracoccus palaemonis</name>
    <dbReference type="NCBI Taxonomy" id="2829499"/>
    <lineage>
        <taxon>Bacteria</taxon>
        <taxon>Bacillati</taxon>
        <taxon>Actinomycetota</taxon>
        <taxon>Actinomycetes</taxon>
        <taxon>Propionibacteriales</taxon>
        <taxon>Propionibacteriaceae</taxon>
        <taxon>Tessaracoccus</taxon>
    </lineage>
</organism>
<evidence type="ECO:0000256" key="2">
    <source>
        <dbReference type="SAM" id="SignalP"/>
    </source>
</evidence>
<reference evidence="3 4" key="1">
    <citation type="submission" date="2021-07" db="EMBL/GenBank/DDBJ databases">
        <title>complete genome sequencing of Tessaracoccus sp.J1M15.</title>
        <authorList>
            <person name="Bae J.-W."/>
            <person name="Kim D.-y."/>
        </authorList>
    </citation>
    <scope>NUCLEOTIDE SEQUENCE [LARGE SCALE GENOMIC DNA]</scope>
    <source>
        <strain evidence="3 4">J1M15</strain>
    </source>
</reference>
<feature type="compositionally biased region" description="Low complexity" evidence="1">
    <location>
        <begin position="50"/>
        <end position="68"/>
    </location>
</feature>
<feature type="chain" id="PRO_5046602474" description="Lipoprotein LpqN" evidence="2">
    <location>
        <begin position="32"/>
        <end position="250"/>
    </location>
</feature>
<evidence type="ECO:0000313" key="3">
    <source>
        <dbReference type="EMBL" id="QXT62809.1"/>
    </source>
</evidence>
<dbReference type="EMBL" id="CP079216">
    <property type="protein sequence ID" value="QXT62809.1"/>
    <property type="molecule type" value="Genomic_DNA"/>
</dbReference>
<dbReference type="RefSeq" id="WP_219082041.1">
    <property type="nucleotide sequence ID" value="NZ_CP079216.1"/>
</dbReference>
<keyword evidence="4" id="KW-1185">Reference proteome</keyword>